<accession>W2T2A8</accession>
<dbReference type="AlphaFoldDB" id="W2T2A8"/>
<dbReference type="InterPro" id="IPR036691">
    <property type="entry name" value="Endo/exonu/phosph_ase_sf"/>
</dbReference>
<evidence type="ECO:0000313" key="1">
    <source>
        <dbReference type="EMBL" id="ETN76140.1"/>
    </source>
</evidence>
<evidence type="ECO:0008006" key="3">
    <source>
        <dbReference type="Google" id="ProtNLM"/>
    </source>
</evidence>
<proteinExistence type="predicted"/>
<organism evidence="1 2">
    <name type="scientific">Necator americanus</name>
    <name type="common">Human hookworm</name>
    <dbReference type="NCBI Taxonomy" id="51031"/>
    <lineage>
        <taxon>Eukaryota</taxon>
        <taxon>Metazoa</taxon>
        <taxon>Ecdysozoa</taxon>
        <taxon>Nematoda</taxon>
        <taxon>Chromadorea</taxon>
        <taxon>Rhabditida</taxon>
        <taxon>Rhabditina</taxon>
        <taxon>Rhabditomorpha</taxon>
        <taxon>Strongyloidea</taxon>
        <taxon>Ancylostomatidae</taxon>
        <taxon>Bunostominae</taxon>
        <taxon>Necator</taxon>
    </lineage>
</organism>
<gene>
    <name evidence="1" type="ORF">NECAME_11877</name>
</gene>
<dbReference type="EMBL" id="KI660246">
    <property type="protein sequence ID" value="ETN76140.1"/>
    <property type="molecule type" value="Genomic_DNA"/>
</dbReference>
<dbReference type="KEGG" id="nai:NECAME_11877"/>
<name>W2T2A8_NECAM</name>
<dbReference type="Gene3D" id="3.60.10.10">
    <property type="entry name" value="Endonuclease/exonuclease/phosphatase"/>
    <property type="match status" value="1"/>
</dbReference>
<sequence>MQDAVIEKSLLIPVGKLCAVALGRTGLQEPSRVPKRKKIRTTICTYNARTLASDAAIEDLMMQARKFRYHVIGLTETTPSTDRRTCDSRGVGGVGVLINTSMAEIIDSFEQLTIRTGRLRMRCGTKPALAMFVAYAPTSSYEEEVEAFYMDLEKFHREGHTFYKVTVADFNAHIGPRRRTVKLHIGTTSNNGKNKGEAFRAYHDDLDHPWEFAIPEALLSMPDVGATRWRVPC</sequence>
<keyword evidence="2" id="KW-1185">Reference proteome</keyword>
<reference evidence="2" key="1">
    <citation type="journal article" date="2014" name="Nat. Genet.">
        <title>Genome of the human hookworm Necator americanus.</title>
        <authorList>
            <person name="Tang Y.T."/>
            <person name="Gao X."/>
            <person name="Rosa B.A."/>
            <person name="Abubucker S."/>
            <person name="Hallsworth-Pepin K."/>
            <person name="Martin J."/>
            <person name="Tyagi R."/>
            <person name="Heizer E."/>
            <person name="Zhang X."/>
            <person name="Bhonagiri-Palsikar V."/>
            <person name="Minx P."/>
            <person name="Warren W.C."/>
            <person name="Wang Q."/>
            <person name="Zhan B."/>
            <person name="Hotez P.J."/>
            <person name="Sternberg P.W."/>
            <person name="Dougall A."/>
            <person name="Gaze S.T."/>
            <person name="Mulvenna J."/>
            <person name="Sotillo J."/>
            <person name="Ranganathan S."/>
            <person name="Rabelo E.M."/>
            <person name="Wilson R.K."/>
            <person name="Felgner P.L."/>
            <person name="Bethony J."/>
            <person name="Hawdon J.M."/>
            <person name="Gasser R.B."/>
            <person name="Loukas A."/>
            <person name="Mitreva M."/>
        </authorList>
    </citation>
    <scope>NUCLEOTIDE SEQUENCE [LARGE SCALE GENOMIC DNA]</scope>
</reference>
<dbReference type="Proteomes" id="UP000053676">
    <property type="component" value="Unassembled WGS sequence"/>
</dbReference>
<dbReference type="SUPFAM" id="SSF56219">
    <property type="entry name" value="DNase I-like"/>
    <property type="match status" value="1"/>
</dbReference>
<evidence type="ECO:0000313" key="2">
    <source>
        <dbReference type="Proteomes" id="UP000053676"/>
    </source>
</evidence>
<protein>
    <recommendedName>
        <fullName evidence="3">Endonuclease/exonuclease/phosphatase family protein</fullName>
    </recommendedName>
</protein>